<dbReference type="AlphaFoldDB" id="A0A5A9GLP2"/>
<evidence type="ECO:0000313" key="3">
    <source>
        <dbReference type="EMBL" id="KAA0594209.1"/>
    </source>
</evidence>
<evidence type="ECO:0000256" key="2">
    <source>
        <dbReference type="SAM" id="MobiDB-lite"/>
    </source>
</evidence>
<keyword evidence="4" id="KW-1185">Reference proteome</keyword>
<protein>
    <recommendedName>
        <fullName evidence="1">Cyclic di-GMP-binding protein</fullName>
    </recommendedName>
    <alternativeName>
        <fullName evidence="1">Cellulose synthase regulatory subunit</fullName>
    </alternativeName>
</protein>
<keyword evidence="1" id="KW-0973">c-di-GMP</keyword>
<accession>A0A5A9GLP2</accession>
<keyword evidence="1" id="KW-1133">Transmembrane helix</keyword>
<dbReference type="EMBL" id="VTTN01000009">
    <property type="protein sequence ID" value="KAA0594209.1"/>
    <property type="molecule type" value="Genomic_DNA"/>
</dbReference>
<comment type="similarity">
    <text evidence="1">Belongs to the AcsB/BcsB family.</text>
</comment>
<dbReference type="OrthoDB" id="7615145at2"/>
<keyword evidence="1" id="KW-0812">Transmembrane</keyword>
<reference evidence="3 4" key="1">
    <citation type="submission" date="2019-08" db="EMBL/GenBank/DDBJ databases">
        <authorList>
            <person name="Grouzdev D."/>
            <person name="Tikhonova E."/>
            <person name="Kravchenko I."/>
        </authorList>
    </citation>
    <scope>NUCLEOTIDE SEQUENCE [LARGE SCALE GENOMIC DNA]</scope>
    <source>
        <strain evidence="3 4">59b</strain>
    </source>
</reference>
<dbReference type="Proteomes" id="UP000324927">
    <property type="component" value="Unassembled WGS sequence"/>
</dbReference>
<keyword evidence="1" id="KW-0135">Cellulose biosynthesis</keyword>
<dbReference type="Gene3D" id="2.60.120.260">
    <property type="entry name" value="Galactose-binding domain-like"/>
    <property type="match status" value="2"/>
</dbReference>
<keyword evidence="1" id="KW-0472">Membrane</keyword>
<organism evidence="3 4">
    <name type="scientific">Azospirillum lipoferum</name>
    <dbReference type="NCBI Taxonomy" id="193"/>
    <lineage>
        <taxon>Bacteria</taxon>
        <taxon>Pseudomonadati</taxon>
        <taxon>Pseudomonadota</taxon>
        <taxon>Alphaproteobacteria</taxon>
        <taxon>Rhodospirillales</taxon>
        <taxon>Azospirillaceae</taxon>
        <taxon>Azospirillum</taxon>
    </lineage>
</organism>
<comment type="caution">
    <text evidence="3">The sequence shown here is derived from an EMBL/GenBank/DDBJ whole genome shotgun (WGS) entry which is preliminary data.</text>
</comment>
<dbReference type="GO" id="GO:0005886">
    <property type="term" value="C:plasma membrane"/>
    <property type="evidence" value="ECO:0007669"/>
    <property type="project" value="UniProtKB-SubCell"/>
</dbReference>
<comment type="subcellular location">
    <subcellularLocation>
        <location evidence="1">Cell inner membrane</location>
    </subcellularLocation>
</comment>
<feature type="region of interest" description="Disordered" evidence="2">
    <location>
        <begin position="243"/>
        <end position="267"/>
    </location>
</feature>
<dbReference type="Pfam" id="PF03170">
    <property type="entry name" value="BcsB"/>
    <property type="match status" value="1"/>
</dbReference>
<gene>
    <name evidence="3" type="ORF">FZ942_21805</name>
</gene>
<comment type="subunit">
    <text evidence="1">Tightly associated with the cellulose synthase catalytic subunit.</text>
</comment>
<evidence type="ECO:0000313" key="4">
    <source>
        <dbReference type="Proteomes" id="UP000324927"/>
    </source>
</evidence>
<dbReference type="GO" id="GO:0030244">
    <property type="term" value="P:cellulose biosynthetic process"/>
    <property type="evidence" value="ECO:0007669"/>
    <property type="project" value="UniProtKB-KW"/>
</dbReference>
<proteinExistence type="inferred from homology"/>
<feature type="region of interest" description="Disordered" evidence="2">
    <location>
        <begin position="652"/>
        <end position="672"/>
    </location>
</feature>
<dbReference type="GO" id="GO:0006011">
    <property type="term" value="P:UDP-alpha-D-glucose metabolic process"/>
    <property type="evidence" value="ECO:0007669"/>
    <property type="project" value="InterPro"/>
</dbReference>
<keyword evidence="1" id="KW-0997">Cell inner membrane</keyword>
<keyword evidence="1" id="KW-1003">Cell membrane</keyword>
<dbReference type="UniPathway" id="UPA00694"/>
<sequence length="872" mass="90431">MAGMGNHTGAGRLLWAVLALLALLSQWIGGAVPALAADRRVIPLSNLRDGQPEVTLHGETETVVLRAVLPPVIGLTSAVLALTYENGIDILPEKGAMSVFINGSPVADLPLAAFRGPVNASITLPSSLIRPGENQIVFQTSAQHRAICTVRGTYDLWARVNLAASSLTLLSDGGVPEPDLAMMRQLLASADRAREPLAIIQPGGEIDADHLGWGSMVAQSYGLLLGDQTPRVVAVPVKTAGNAPGNLQVNSQGNPPPPGGSGATLESLPLPGGKNILIGTRDRIAPLLGDARAAAITGPFLAVYPLPAGKGGPEGSGGANPGGGGFVAVASGRTQQEVDQAVMRLSDVTRPLPTQSATIVTDAAIPAAPPAPLVQAEGRYHLSELGFQTVQHSGYRYTGRFGLTLPAGFAPVSDRSILFHVNAAFEGNLGPGAILNVQVNGKSAAAMEVDKRSSGIIENGEMPLPMALFRPGPNVIEVEAELPPAGGTDCVFAVRRPTFTLLDTSSIEIPGFARLVTLPNLGGFANTAFPYGGTAGGEQAPPFDLVVVGRDPAWFGAAWSLTAKLAQRAGDLMAVVPYTGWDGAPNDNALIVGPVAALPQAVFTAAPLPADRLAGLLEAGALIAQAKARGEPMAASDRRALAERLRLGWSGNAVRSGPARPGTVPQGMGQGMGQPMGIAGAALAADGGAANRWQRMAGDAKDPAATGRGWVPDWARRVMGAAARYINHWTVEEAPVDVVALTENAETLPEAALLQYRAPGADPLTWTLLTAADPRAIDRAMRSLGEAGQWDKLRGGGALWSSAAPAITTLETSRPYQIILNPFDIGNLILILARNLSQRIELLFALLLGTAVVLTVSMRLLLKGGHRERSGS</sequence>
<feature type="transmembrane region" description="Helical" evidence="1">
    <location>
        <begin position="842"/>
        <end position="862"/>
    </location>
</feature>
<dbReference type="InterPro" id="IPR018513">
    <property type="entry name" value="Cell_synthase_bac"/>
</dbReference>
<comment type="pathway">
    <text evidence="1">Glycan metabolism; bacterial cellulose biosynthesis.</text>
</comment>
<name>A0A5A9GLP2_AZOLI</name>
<comment type="function">
    <text evidence="1">Binds the cellulose synthase activator, bis-(3'-5') cyclic diguanylic acid (c-di-GMP).</text>
</comment>
<evidence type="ECO:0000256" key="1">
    <source>
        <dbReference type="RuleBase" id="RU365021"/>
    </source>
</evidence>